<evidence type="ECO:0000313" key="1">
    <source>
        <dbReference type="EMBL" id="KAI4346430.1"/>
    </source>
</evidence>
<proteinExistence type="predicted"/>
<sequence>MAESTQIAIKQDTNKESFNLFSLLPKFDFKLPNLNLQIPFLKPDSTKVGASGEEEAKPNAVFGDEGCPDEIPRPEFVIFPEKGLIAPPPLETEAENQSNRTSNPIILWQVYALGGFIVLKWVWARWNERRAKGKSLDDDENGRGRSSGDSQP</sequence>
<comment type="caution">
    <text evidence="1">The sequence shown here is derived from an EMBL/GenBank/DDBJ whole genome shotgun (WGS) entry which is preliminary data.</text>
</comment>
<protein>
    <submittedName>
        <fullName evidence="1">Uncharacterized protein</fullName>
    </submittedName>
</protein>
<reference evidence="1 2" key="1">
    <citation type="journal article" date="2022" name="DNA Res.">
        <title>Chromosomal-level genome assembly of the orchid tree Bauhinia variegata (Leguminosae; Cercidoideae) supports the allotetraploid origin hypothesis of Bauhinia.</title>
        <authorList>
            <person name="Zhong Y."/>
            <person name="Chen Y."/>
            <person name="Zheng D."/>
            <person name="Pang J."/>
            <person name="Liu Y."/>
            <person name="Luo S."/>
            <person name="Meng S."/>
            <person name="Qian L."/>
            <person name="Wei D."/>
            <person name="Dai S."/>
            <person name="Zhou R."/>
        </authorList>
    </citation>
    <scope>NUCLEOTIDE SEQUENCE [LARGE SCALE GENOMIC DNA]</scope>
    <source>
        <strain evidence="1">BV-YZ2020</strain>
    </source>
</reference>
<keyword evidence="2" id="KW-1185">Reference proteome</keyword>
<accession>A0ACB9PIQ8</accession>
<dbReference type="Proteomes" id="UP000828941">
    <property type="component" value="Chromosome 4"/>
</dbReference>
<name>A0ACB9PIQ8_BAUVA</name>
<organism evidence="1 2">
    <name type="scientific">Bauhinia variegata</name>
    <name type="common">Purple orchid tree</name>
    <name type="synonym">Phanera variegata</name>
    <dbReference type="NCBI Taxonomy" id="167791"/>
    <lineage>
        <taxon>Eukaryota</taxon>
        <taxon>Viridiplantae</taxon>
        <taxon>Streptophyta</taxon>
        <taxon>Embryophyta</taxon>
        <taxon>Tracheophyta</taxon>
        <taxon>Spermatophyta</taxon>
        <taxon>Magnoliopsida</taxon>
        <taxon>eudicotyledons</taxon>
        <taxon>Gunneridae</taxon>
        <taxon>Pentapetalae</taxon>
        <taxon>rosids</taxon>
        <taxon>fabids</taxon>
        <taxon>Fabales</taxon>
        <taxon>Fabaceae</taxon>
        <taxon>Cercidoideae</taxon>
        <taxon>Cercideae</taxon>
        <taxon>Bauhiniinae</taxon>
        <taxon>Bauhinia</taxon>
    </lineage>
</organism>
<dbReference type="EMBL" id="CM039429">
    <property type="protein sequence ID" value="KAI4346430.1"/>
    <property type="molecule type" value="Genomic_DNA"/>
</dbReference>
<evidence type="ECO:0000313" key="2">
    <source>
        <dbReference type="Proteomes" id="UP000828941"/>
    </source>
</evidence>
<gene>
    <name evidence="1" type="ORF">L6164_007326</name>
</gene>